<comment type="similarity">
    <text evidence="4 11">Belongs to the phosphoglycerate kinase family.</text>
</comment>
<evidence type="ECO:0000256" key="4">
    <source>
        <dbReference type="ARBA" id="ARBA00008982"/>
    </source>
</evidence>
<dbReference type="Proteomes" id="UP001652660">
    <property type="component" value="Chromosome 5e"/>
</dbReference>
<evidence type="ECO:0000256" key="9">
    <source>
        <dbReference type="ARBA" id="ARBA00022840"/>
    </source>
</evidence>
<dbReference type="SUPFAM" id="SSF53748">
    <property type="entry name" value="Phosphoglycerate kinase"/>
    <property type="match status" value="1"/>
</dbReference>
<comment type="cofactor">
    <cofactor evidence="2">
        <name>Mg(2+)</name>
        <dbReference type="ChEBI" id="CHEBI:18420"/>
    </cofactor>
</comment>
<dbReference type="PANTHER" id="PTHR11406">
    <property type="entry name" value="PHOSPHOGLYCERATE KINASE"/>
    <property type="match status" value="1"/>
</dbReference>
<keyword evidence="9" id="KW-0067">ATP-binding</keyword>
<sequence length="182" mass="18620">MNKALHASRATQNVTPNFSLAPLVACLSKLLGIQELGSLVGAVSNPKSPFAAGVGGSKVSSKIGGIELLLEQVDILLLGGEMIITSYKAQGLSVGLSLVEEDKSYLATSLLEEAKAKGVSLLLPSDDVCCRQATEKKQADLSARDSNITGGDSIAVAEKVGVASGPISTGDGASLELKYDCS</sequence>
<evidence type="ECO:0000256" key="11">
    <source>
        <dbReference type="RuleBase" id="RU000532"/>
    </source>
</evidence>
<keyword evidence="10" id="KW-0460">Magnesium</keyword>
<keyword evidence="6 11" id="KW-0808">Transferase</keyword>
<evidence type="ECO:0000256" key="1">
    <source>
        <dbReference type="ARBA" id="ARBA00000642"/>
    </source>
</evidence>
<dbReference type="RefSeq" id="XP_071905930.1">
    <property type="nucleotide sequence ID" value="XM_072049829.1"/>
</dbReference>
<keyword evidence="13" id="KW-1185">Reference proteome</keyword>
<accession>A0ABM4UF81</accession>
<dbReference type="PANTHER" id="PTHR11406:SF23">
    <property type="entry name" value="PHOSPHOGLYCERATE KINASE 1, CHLOROPLASTIC-RELATED"/>
    <property type="match status" value="1"/>
</dbReference>
<dbReference type="InterPro" id="IPR015824">
    <property type="entry name" value="Phosphoglycerate_kinase_N"/>
</dbReference>
<proteinExistence type="inferred from homology"/>
<evidence type="ECO:0000256" key="2">
    <source>
        <dbReference type="ARBA" id="ARBA00001946"/>
    </source>
</evidence>
<protein>
    <recommendedName>
        <fullName evidence="5 11">Phosphoglycerate kinase</fullName>
        <ecNumber evidence="5 11">2.7.2.3</ecNumber>
    </recommendedName>
</protein>
<dbReference type="EC" id="2.7.2.3" evidence="5 11"/>
<evidence type="ECO:0000256" key="8">
    <source>
        <dbReference type="ARBA" id="ARBA00022777"/>
    </source>
</evidence>
<gene>
    <name evidence="14" type="primary">LOC140007113</name>
</gene>
<comment type="subunit">
    <text evidence="12">Monomer.</text>
</comment>
<evidence type="ECO:0000313" key="13">
    <source>
        <dbReference type="Proteomes" id="UP001652660"/>
    </source>
</evidence>
<evidence type="ECO:0000313" key="14">
    <source>
        <dbReference type="RefSeq" id="XP_071905930.1"/>
    </source>
</evidence>
<comment type="catalytic activity">
    <reaction evidence="1 11">
        <text>(2R)-3-phosphoglycerate + ATP = (2R)-3-phospho-glyceroyl phosphate + ADP</text>
        <dbReference type="Rhea" id="RHEA:14801"/>
        <dbReference type="ChEBI" id="CHEBI:30616"/>
        <dbReference type="ChEBI" id="CHEBI:57604"/>
        <dbReference type="ChEBI" id="CHEBI:58272"/>
        <dbReference type="ChEBI" id="CHEBI:456216"/>
        <dbReference type="EC" id="2.7.2.3"/>
    </reaction>
</comment>
<evidence type="ECO:0000256" key="10">
    <source>
        <dbReference type="ARBA" id="ARBA00022842"/>
    </source>
</evidence>
<name>A0ABM4UF81_COFAR</name>
<organism evidence="13 14">
    <name type="scientific">Coffea arabica</name>
    <name type="common">Arabian coffee</name>
    <dbReference type="NCBI Taxonomy" id="13443"/>
    <lineage>
        <taxon>Eukaryota</taxon>
        <taxon>Viridiplantae</taxon>
        <taxon>Streptophyta</taxon>
        <taxon>Embryophyta</taxon>
        <taxon>Tracheophyta</taxon>
        <taxon>Spermatophyta</taxon>
        <taxon>Magnoliopsida</taxon>
        <taxon>eudicotyledons</taxon>
        <taxon>Gunneridae</taxon>
        <taxon>Pentapetalae</taxon>
        <taxon>asterids</taxon>
        <taxon>lamiids</taxon>
        <taxon>Gentianales</taxon>
        <taxon>Rubiaceae</taxon>
        <taxon>Ixoroideae</taxon>
        <taxon>Gardenieae complex</taxon>
        <taxon>Bertiereae - Coffeeae clade</taxon>
        <taxon>Coffeeae</taxon>
        <taxon>Coffea</taxon>
    </lineage>
</organism>
<dbReference type="Pfam" id="PF00162">
    <property type="entry name" value="PGK"/>
    <property type="match status" value="1"/>
</dbReference>
<dbReference type="Gene3D" id="3.40.50.1260">
    <property type="entry name" value="Phosphoglycerate kinase, N-terminal domain"/>
    <property type="match status" value="2"/>
</dbReference>
<evidence type="ECO:0000256" key="5">
    <source>
        <dbReference type="ARBA" id="ARBA00013061"/>
    </source>
</evidence>
<dbReference type="PRINTS" id="PR00477">
    <property type="entry name" value="PHGLYCKINASE"/>
</dbReference>
<evidence type="ECO:0000256" key="7">
    <source>
        <dbReference type="ARBA" id="ARBA00022741"/>
    </source>
</evidence>
<comment type="pathway">
    <text evidence="3">Carbohydrate biosynthesis; Calvin cycle.</text>
</comment>
<reference evidence="14" key="1">
    <citation type="submission" date="2025-08" db="UniProtKB">
        <authorList>
            <consortium name="RefSeq"/>
        </authorList>
    </citation>
    <scope>IDENTIFICATION</scope>
    <source>
        <tissue evidence="14">Leaves</tissue>
    </source>
</reference>
<keyword evidence="7" id="KW-0547">Nucleotide-binding</keyword>
<dbReference type="InterPro" id="IPR001576">
    <property type="entry name" value="Phosphoglycerate_kinase"/>
</dbReference>
<evidence type="ECO:0000256" key="12">
    <source>
        <dbReference type="RuleBase" id="RU000696"/>
    </source>
</evidence>
<keyword evidence="8 11" id="KW-0418">Kinase</keyword>
<dbReference type="InterPro" id="IPR036043">
    <property type="entry name" value="Phosphoglycerate_kinase_sf"/>
</dbReference>
<evidence type="ECO:0000256" key="6">
    <source>
        <dbReference type="ARBA" id="ARBA00022679"/>
    </source>
</evidence>
<evidence type="ECO:0000256" key="3">
    <source>
        <dbReference type="ARBA" id="ARBA00005215"/>
    </source>
</evidence>
<dbReference type="GeneID" id="140007113"/>